<evidence type="ECO:0000313" key="8">
    <source>
        <dbReference type="EMBL" id="MFB9756483.1"/>
    </source>
</evidence>
<dbReference type="Pfam" id="PF05400">
    <property type="entry name" value="FliT"/>
    <property type="match status" value="1"/>
</dbReference>
<dbReference type="EMBL" id="JBHMAG010000024">
    <property type="protein sequence ID" value="MFB9756483.1"/>
    <property type="molecule type" value="Genomic_DNA"/>
</dbReference>
<accession>A0ABV5W7E0</accession>
<proteinExistence type="inferred from homology"/>
<evidence type="ECO:0000256" key="2">
    <source>
        <dbReference type="ARBA" id="ARBA00022490"/>
    </source>
</evidence>
<keyword evidence="3" id="KW-1005">Bacterial flagellum biogenesis</keyword>
<dbReference type="InterPro" id="IPR008622">
    <property type="entry name" value="FliT"/>
</dbReference>
<evidence type="ECO:0000256" key="3">
    <source>
        <dbReference type="ARBA" id="ARBA00022795"/>
    </source>
</evidence>
<comment type="subcellular location">
    <subcellularLocation>
        <location evidence="1">Cytoplasm</location>
        <location evidence="1">Cytosol</location>
    </subcellularLocation>
</comment>
<comment type="caution">
    <text evidence="8">The sequence shown here is derived from an EMBL/GenBank/DDBJ whole genome shotgun (WGS) entry which is preliminary data.</text>
</comment>
<dbReference type="Proteomes" id="UP001589619">
    <property type="component" value="Unassembled WGS sequence"/>
</dbReference>
<gene>
    <name evidence="8" type="ORF">ACFFNY_33320</name>
</gene>
<keyword evidence="9" id="KW-1185">Reference proteome</keyword>
<protein>
    <recommendedName>
        <fullName evidence="7">Flagellar protein FliT</fullName>
    </recommendedName>
</protein>
<evidence type="ECO:0000256" key="6">
    <source>
        <dbReference type="ARBA" id="ARBA00093785"/>
    </source>
</evidence>
<dbReference type="RefSeq" id="WP_344916425.1">
    <property type="nucleotide sequence ID" value="NZ_BAAAYO010000020.1"/>
</dbReference>
<name>A0ABV5W7E0_9BACL</name>
<evidence type="ECO:0000256" key="7">
    <source>
        <dbReference type="ARBA" id="ARBA00093797"/>
    </source>
</evidence>
<comment type="function">
    <text evidence="5">May act as an export chaperone for the filament capping protein FliD.</text>
</comment>
<evidence type="ECO:0000256" key="5">
    <source>
        <dbReference type="ARBA" id="ARBA00093765"/>
    </source>
</evidence>
<organism evidence="8 9">
    <name type="scientific">Paenibacillus hodogayensis</name>
    <dbReference type="NCBI Taxonomy" id="279208"/>
    <lineage>
        <taxon>Bacteria</taxon>
        <taxon>Bacillati</taxon>
        <taxon>Bacillota</taxon>
        <taxon>Bacilli</taxon>
        <taxon>Bacillales</taxon>
        <taxon>Paenibacillaceae</taxon>
        <taxon>Paenibacillus</taxon>
    </lineage>
</organism>
<comment type="similarity">
    <text evidence="6">Belongs to the bacillales FliT family.</text>
</comment>
<reference evidence="8 9" key="1">
    <citation type="submission" date="2024-09" db="EMBL/GenBank/DDBJ databases">
        <authorList>
            <person name="Sun Q."/>
            <person name="Mori K."/>
        </authorList>
    </citation>
    <scope>NUCLEOTIDE SEQUENCE [LARGE SCALE GENOMIC DNA]</scope>
    <source>
        <strain evidence="8 9">JCM 12520</strain>
    </source>
</reference>
<evidence type="ECO:0000256" key="1">
    <source>
        <dbReference type="ARBA" id="ARBA00004514"/>
    </source>
</evidence>
<keyword evidence="4" id="KW-0143">Chaperone</keyword>
<sequence length="111" mass="12868">MDEILKRLEVLTSQTVSNLHLLNEEQLAAFVEEREQLIDSIKSLQPTAEQSAVFSERVKAILQYDSVLVQRMTEVQLQGQAEMNRIQNAKKQKMLYDSEYSMGSVMFDKRK</sequence>
<evidence type="ECO:0000256" key="4">
    <source>
        <dbReference type="ARBA" id="ARBA00023186"/>
    </source>
</evidence>
<keyword evidence="2" id="KW-0963">Cytoplasm</keyword>
<evidence type="ECO:0000313" key="9">
    <source>
        <dbReference type="Proteomes" id="UP001589619"/>
    </source>
</evidence>